<sequence>MEERQNSGLSTSSSTSMPASRRTSLHWKLPGELWGAVNAVSAGLSSGPQASSPCPSLACKAAMSSAPASSERTPSHLPEYIQERLNQQPQLQAKQLALVLLLPFLACVALTLTVGPTSFSLRWSLGMGVLYVAQAALLRNILLEQQYKALQVTEAELADDDSKFRDFDGLTVHYKTAAPPAARSGAHEAPCGLAMYHGFGANTFSWSFVSKRLAEQLGVTVVSHDMPGFGLTQRSPDIKRYTVSSNGRLGRLLLDAELCPDTTSKAEKDQAKVISIDVQAGSPDRTAQPGEEPKRILVGHSLGAACAAAEIIDHPEGIDGLILVAPAIVAPMFRTSRAPSSSGRCQKEGNALKTSFEGPERLQEDTKRRRAPGWLRSLAGAAQVLTAEAAAWFARCLLWLLQPVLVLGLRSAVRSRAFWQRGLGSAWFQKTGVTASILDAYRLPQLAQGWEWGMLRFLRARVTSGQSVWKALRSGYGQVERSQAQRLKAAVAEHKIKVLIIHGESDALVPRWNSQKLAALMGADLEVFPDCGHMPMEEMPDRFIKTLDKFVGRCRASSGSP</sequence>
<dbReference type="InterPro" id="IPR029058">
    <property type="entry name" value="AB_hydrolase_fold"/>
</dbReference>
<feature type="region of interest" description="Disordered" evidence="1">
    <location>
        <begin position="339"/>
        <end position="367"/>
    </location>
</feature>
<proteinExistence type="predicted"/>
<comment type="caution">
    <text evidence="4">The sequence shown here is derived from an EMBL/GenBank/DDBJ whole genome shotgun (WGS) entry which is preliminary data.</text>
</comment>
<protein>
    <submittedName>
        <fullName evidence="4">G1734 protein</fullName>
    </submittedName>
</protein>
<dbReference type="SUPFAM" id="SSF53474">
    <property type="entry name" value="alpha/beta-Hydrolases"/>
    <property type="match status" value="1"/>
</dbReference>
<reference evidence="4 5" key="1">
    <citation type="submission" date="2024-06" db="EMBL/GenBank/DDBJ databases">
        <authorList>
            <person name="Kraege A."/>
            <person name="Thomma B."/>
        </authorList>
    </citation>
    <scope>NUCLEOTIDE SEQUENCE [LARGE SCALE GENOMIC DNA]</scope>
</reference>
<evidence type="ECO:0000313" key="5">
    <source>
        <dbReference type="Proteomes" id="UP001497392"/>
    </source>
</evidence>
<dbReference type="EMBL" id="CAXHTA020000002">
    <property type="protein sequence ID" value="CAL5219822.1"/>
    <property type="molecule type" value="Genomic_DNA"/>
</dbReference>
<dbReference type="Gene3D" id="3.40.50.1820">
    <property type="entry name" value="alpha/beta hydrolase"/>
    <property type="match status" value="1"/>
</dbReference>
<keyword evidence="5" id="KW-1185">Reference proteome</keyword>
<dbReference type="PANTHER" id="PTHR43689:SF1">
    <property type="entry name" value="ALPHA_BETA-HYDROLASES SUPERFAMILY PROTEIN"/>
    <property type="match status" value="1"/>
</dbReference>
<feature type="domain" description="AB hydrolase-1" evidence="3">
    <location>
        <begin position="196"/>
        <end position="538"/>
    </location>
</feature>
<name>A0ABP1FQK7_9CHLO</name>
<accession>A0ABP1FQK7</accession>
<evidence type="ECO:0000259" key="3">
    <source>
        <dbReference type="Pfam" id="PF00561"/>
    </source>
</evidence>
<dbReference type="Proteomes" id="UP001497392">
    <property type="component" value="Unassembled WGS sequence"/>
</dbReference>
<feature type="transmembrane region" description="Helical" evidence="2">
    <location>
        <begin position="96"/>
        <end position="115"/>
    </location>
</feature>
<evidence type="ECO:0000313" key="4">
    <source>
        <dbReference type="EMBL" id="CAL5219822.1"/>
    </source>
</evidence>
<dbReference type="InterPro" id="IPR000073">
    <property type="entry name" value="AB_hydrolase_1"/>
</dbReference>
<evidence type="ECO:0000256" key="2">
    <source>
        <dbReference type="SAM" id="Phobius"/>
    </source>
</evidence>
<dbReference type="Pfam" id="PF00561">
    <property type="entry name" value="Abhydrolase_1"/>
    <property type="match status" value="1"/>
</dbReference>
<organism evidence="4 5">
    <name type="scientific">Coccomyxa viridis</name>
    <dbReference type="NCBI Taxonomy" id="1274662"/>
    <lineage>
        <taxon>Eukaryota</taxon>
        <taxon>Viridiplantae</taxon>
        <taxon>Chlorophyta</taxon>
        <taxon>core chlorophytes</taxon>
        <taxon>Trebouxiophyceae</taxon>
        <taxon>Trebouxiophyceae incertae sedis</taxon>
        <taxon>Coccomyxaceae</taxon>
        <taxon>Coccomyxa</taxon>
    </lineage>
</organism>
<gene>
    <name evidence="4" type="primary">g1734</name>
    <name evidence="4" type="ORF">VP750_LOCUS1481</name>
</gene>
<dbReference type="PANTHER" id="PTHR43689">
    <property type="entry name" value="HYDROLASE"/>
    <property type="match status" value="1"/>
</dbReference>
<keyword evidence="2" id="KW-1133">Transmembrane helix</keyword>
<keyword evidence="2" id="KW-0812">Transmembrane</keyword>
<evidence type="ECO:0000256" key="1">
    <source>
        <dbReference type="SAM" id="MobiDB-lite"/>
    </source>
</evidence>
<keyword evidence="2" id="KW-0472">Membrane</keyword>
<feature type="region of interest" description="Disordered" evidence="1">
    <location>
        <begin position="1"/>
        <end position="22"/>
    </location>
</feature>
<feature type="compositionally biased region" description="Basic and acidic residues" evidence="1">
    <location>
        <begin position="358"/>
        <end position="367"/>
    </location>
</feature>